<keyword evidence="2 5" id="KW-0812">Transmembrane</keyword>
<feature type="transmembrane region" description="Helical" evidence="5">
    <location>
        <begin position="21"/>
        <end position="45"/>
    </location>
</feature>
<dbReference type="InterPro" id="IPR005828">
    <property type="entry name" value="MFS_sugar_transport-like"/>
</dbReference>
<keyword evidence="7" id="KW-1185">Reference proteome</keyword>
<gene>
    <name evidence="6" type="primary">SUVZ13G0070</name>
    <name evidence="6" type="ORF">SUVZ_13G0070</name>
</gene>
<accession>A0ABN8WLP6</accession>
<evidence type="ECO:0000313" key="6">
    <source>
        <dbReference type="EMBL" id="CAI4048938.1"/>
    </source>
</evidence>
<dbReference type="Pfam" id="PF00083">
    <property type="entry name" value="Sugar_tr"/>
    <property type="match status" value="1"/>
</dbReference>
<evidence type="ECO:0000256" key="4">
    <source>
        <dbReference type="ARBA" id="ARBA00023136"/>
    </source>
</evidence>
<dbReference type="EMBL" id="OX365940">
    <property type="protein sequence ID" value="CAI4048938.1"/>
    <property type="molecule type" value="Genomic_DNA"/>
</dbReference>
<evidence type="ECO:0000256" key="2">
    <source>
        <dbReference type="ARBA" id="ARBA00022692"/>
    </source>
</evidence>
<dbReference type="Gene3D" id="1.20.1250.20">
    <property type="entry name" value="MFS general substrate transporter like domains"/>
    <property type="match status" value="1"/>
</dbReference>
<dbReference type="Proteomes" id="UP001162085">
    <property type="component" value="Chromosome 13"/>
</dbReference>
<sequence>MRDIFSLKRISDFTPFITGAINFYCGYVFIGCLWVAYFYVFFFALETKGLTQEEVDTMWLEGIPPRKSASWVPRDNRTADYDEDAVAHDDRPAYKRFFSD</sequence>
<proteinExistence type="predicted"/>
<keyword evidence="3 5" id="KW-1133">Transmembrane helix</keyword>
<evidence type="ECO:0000313" key="7">
    <source>
        <dbReference type="Proteomes" id="UP001162085"/>
    </source>
</evidence>
<evidence type="ECO:0000256" key="3">
    <source>
        <dbReference type="ARBA" id="ARBA00022989"/>
    </source>
</evidence>
<keyword evidence="4 5" id="KW-0472">Membrane</keyword>
<protein>
    <submittedName>
        <fullName evidence="6">Uncharacterized protein</fullName>
    </submittedName>
</protein>
<dbReference type="InterPro" id="IPR036259">
    <property type="entry name" value="MFS_trans_sf"/>
</dbReference>
<name>A0ABN8WLP6_SACUV</name>
<evidence type="ECO:0000256" key="5">
    <source>
        <dbReference type="SAM" id="Phobius"/>
    </source>
</evidence>
<reference evidence="6" key="1">
    <citation type="submission" date="2022-10" db="EMBL/GenBank/DDBJ databases">
        <authorList>
            <person name="Byrne P K."/>
        </authorList>
    </citation>
    <scope>NUCLEOTIDE SEQUENCE</scope>
    <source>
        <strain evidence="6">ZP964</strain>
    </source>
</reference>
<dbReference type="PROSITE" id="PS51257">
    <property type="entry name" value="PROKAR_LIPOPROTEIN"/>
    <property type="match status" value="1"/>
</dbReference>
<organism evidence="6 7">
    <name type="scientific">Saccharomyces uvarum</name>
    <name type="common">Yeast</name>
    <name type="synonym">Saccharomyces bayanus var. uvarum</name>
    <dbReference type="NCBI Taxonomy" id="230603"/>
    <lineage>
        <taxon>Eukaryota</taxon>
        <taxon>Fungi</taxon>
        <taxon>Dikarya</taxon>
        <taxon>Ascomycota</taxon>
        <taxon>Saccharomycotina</taxon>
        <taxon>Saccharomycetes</taxon>
        <taxon>Saccharomycetales</taxon>
        <taxon>Saccharomycetaceae</taxon>
        <taxon>Saccharomyces</taxon>
    </lineage>
</organism>
<comment type="subcellular location">
    <subcellularLocation>
        <location evidence="1">Membrane</location>
    </subcellularLocation>
</comment>
<evidence type="ECO:0000256" key="1">
    <source>
        <dbReference type="ARBA" id="ARBA00004370"/>
    </source>
</evidence>